<accession>A0AB38ZLG2</accession>
<gene>
    <name evidence="1" type="ORF">vBMseSP1_gp10</name>
</gene>
<name>A0AB38ZLG2_9VIRU</name>
<sequence length="85" mass="8972">MSGDFELNASGNIKLSPLVGYSSAVAAGMSCLLRLEYVESEEALRLGQHSALQLVLTPAQCRELAAALSRMADATESADQTGTRQ</sequence>
<protein>
    <submittedName>
        <fullName evidence="1">Uncharacterized protein</fullName>
    </submittedName>
</protein>
<organism evidence="1">
    <name type="scientific">Mesorhizobium phage vB_MseS-P1</name>
    <dbReference type="NCBI Taxonomy" id="3120101"/>
    <lineage>
        <taxon>Viruses</taxon>
    </lineage>
</organism>
<evidence type="ECO:0000313" key="1">
    <source>
        <dbReference type="EMBL" id="XAG98214.1"/>
    </source>
</evidence>
<reference evidence="1" key="1">
    <citation type="submission" date="2024-01" db="EMBL/GenBank/DDBJ databases">
        <title>New evidence supports the origin of RcGTA from prophage.</title>
        <authorList>
            <person name="Xu Y."/>
            <person name="Liu B."/>
            <person name="Chen F."/>
        </authorList>
    </citation>
    <scope>NUCLEOTIDE SEQUENCE</scope>
</reference>
<proteinExistence type="predicted"/>
<dbReference type="EMBL" id="PP232116">
    <property type="protein sequence ID" value="XAG98214.1"/>
    <property type="molecule type" value="Genomic_DNA"/>
</dbReference>